<dbReference type="SUPFAM" id="SSF51430">
    <property type="entry name" value="NAD(P)-linked oxidoreductase"/>
    <property type="match status" value="1"/>
</dbReference>
<evidence type="ECO:0000313" key="3">
    <source>
        <dbReference type="EMBL" id="KAF2821842.1"/>
    </source>
</evidence>
<dbReference type="CDD" id="cd19075">
    <property type="entry name" value="AKR_AKR7A1-5"/>
    <property type="match status" value="1"/>
</dbReference>
<dbReference type="GO" id="GO:0016491">
    <property type="term" value="F:oxidoreductase activity"/>
    <property type="evidence" value="ECO:0007669"/>
    <property type="project" value="UniProtKB-KW"/>
</dbReference>
<keyword evidence="4" id="KW-1185">Reference proteome</keyword>
<dbReference type="OrthoDB" id="2310150at2759"/>
<evidence type="ECO:0000313" key="4">
    <source>
        <dbReference type="Proteomes" id="UP000799424"/>
    </source>
</evidence>
<dbReference type="InterPro" id="IPR020471">
    <property type="entry name" value="AKR"/>
</dbReference>
<dbReference type="Proteomes" id="UP000799424">
    <property type="component" value="Unassembled WGS sequence"/>
</dbReference>
<protein>
    <submittedName>
        <fullName evidence="3">Aflatoxin B1 aldehyde reductase member 2</fullName>
    </submittedName>
</protein>
<name>A0A6A6ZL63_9PLEO</name>
<dbReference type="PANTHER" id="PTHR43364:SF4">
    <property type="entry name" value="NAD(P)-LINKED OXIDOREDUCTASE SUPERFAMILY PROTEIN"/>
    <property type="match status" value="1"/>
</dbReference>
<accession>A0A6A6ZL63</accession>
<dbReference type="InterPro" id="IPR036812">
    <property type="entry name" value="NAD(P)_OxRdtase_dom_sf"/>
</dbReference>
<proteinExistence type="predicted"/>
<dbReference type="PANTHER" id="PTHR43364">
    <property type="entry name" value="NADH-SPECIFIC METHYLGLYOXAL REDUCTASE-RELATED"/>
    <property type="match status" value="1"/>
</dbReference>
<gene>
    <name evidence="3" type="ORF">CC86DRAFT_331617</name>
</gene>
<evidence type="ECO:0000256" key="1">
    <source>
        <dbReference type="ARBA" id="ARBA00023002"/>
    </source>
</evidence>
<dbReference type="InterPro" id="IPR023210">
    <property type="entry name" value="NADP_OxRdtase_dom"/>
</dbReference>
<feature type="domain" description="NADP-dependent oxidoreductase" evidence="2">
    <location>
        <begin position="11"/>
        <end position="323"/>
    </location>
</feature>
<dbReference type="EMBL" id="MU006236">
    <property type="protein sequence ID" value="KAF2821842.1"/>
    <property type="molecule type" value="Genomic_DNA"/>
</dbReference>
<dbReference type="AlphaFoldDB" id="A0A6A6ZL63"/>
<dbReference type="Pfam" id="PF00248">
    <property type="entry name" value="Aldo_ket_red"/>
    <property type="match status" value="1"/>
</dbReference>
<sequence>MTADISRSKGRIILGLMTYGQVDQAGAKILELDEFNRHLDYFQQHGYNEVDTARMYVNGQQEAWTRSAKWKERGLTLGTKVWPEEAGWHAPSQLRKHLNISLAELGTDSVDIFYLHAPDRTVPFEDTLAEVNKLYQEGKFKKLGLSNYASWEVAEIYNIAKERGWVRPSIYQAMYNAITREIESELIPCCRKYDMDIVVYNPLAGGLFSGKIKSADLDAVPTEGRFSDSYQWGKLYRERFLKNEYIQALKIMEEATQKHNLTMLETALRWIIHHSALRTKSTDPSGEDGVVIGVSNFQQLEGNLRDLEKGPLPEDVVEALDRAWLAAKATCPSYWR</sequence>
<dbReference type="Gene3D" id="3.20.20.100">
    <property type="entry name" value="NADP-dependent oxidoreductase domain"/>
    <property type="match status" value="1"/>
</dbReference>
<keyword evidence="1" id="KW-0560">Oxidoreductase</keyword>
<dbReference type="InterPro" id="IPR050523">
    <property type="entry name" value="AKR_Detox_Biosynth"/>
</dbReference>
<evidence type="ECO:0000259" key="2">
    <source>
        <dbReference type="Pfam" id="PF00248"/>
    </source>
</evidence>
<organism evidence="3 4">
    <name type="scientific">Ophiobolus disseminans</name>
    <dbReference type="NCBI Taxonomy" id="1469910"/>
    <lineage>
        <taxon>Eukaryota</taxon>
        <taxon>Fungi</taxon>
        <taxon>Dikarya</taxon>
        <taxon>Ascomycota</taxon>
        <taxon>Pezizomycotina</taxon>
        <taxon>Dothideomycetes</taxon>
        <taxon>Pleosporomycetidae</taxon>
        <taxon>Pleosporales</taxon>
        <taxon>Pleosporineae</taxon>
        <taxon>Phaeosphaeriaceae</taxon>
        <taxon>Ophiobolus</taxon>
    </lineage>
</organism>
<reference evidence="3" key="1">
    <citation type="journal article" date="2020" name="Stud. Mycol.">
        <title>101 Dothideomycetes genomes: a test case for predicting lifestyles and emergence of pathogens.</title>
        <authorList>
            <person name="Haridas S."/>
            <person name="Albert R."/>
            <person name="Binder M."/>
            <person name="Bloem J."/>
            <person name="Labutti K."/>
            <person name="Salamov A."/>
            <person name="Andreopoulos B."/>
            <person name="Baker S."/>
            <person name="Barry K."/>
            <person name="Bills G."/>
            <person name="Bluhm B."/>
            <person name="Cannon C."/>
            <person name="Castanera R."/>
            <person name="Culley D."/>
            <person name="Daum C."/>
            <person name="Ezra D."/>
            <person name="Gonzalez J."/>
            <person name="Henrissat B."/>
            <person name="Kuo A."/>
            <person name="Liang C."/>
            <person name="Lipzen A."/>
            <person name="Lutzoni F."/>
            <person name="Magnuson J."/>
            <person name="Mondo S."/>
            <person name="Nolan M."/>
            <person name="Ohm R."/>
            <person name="Pangilinan J."/>
            <person name="Park H.-J."/>
            <person name="Ramirez L."/>
            <person name="Alfaro M."/>
            <person name="Sun H."/>
            <person name="Tritt A."/>
            <person name="Yoshinaga Y."/>
            <person name="Zwiers L.-H."/>
            <person name="Turgeon B."/>
            <person name="Goodwin S."/>
            <person name="Spatafora J."/>
            <person name="Crous P."/>
            <person name="Grigoriev I."/>
        </authorList>
    </citation>
    <scope>NUCLEOTIDE SEQUENCE</scope>
    <source>
        <strain evidence="3">CBS 113818</strain>
    </source>
</reference>
<dbReference type="PRINTS" id="PR00069">
    <property type="entry name" value="ALDKETRDTASE"/>
</dbReference>